<keyword evidence="2" id="KW-0677">Repeat</keyword>
<dbReference type="Proteomes" id="UP000278143">
    <property type="component" value="Unassembled WGS sequence"/>
</dbReference>
<proteinExistence type="inferred from homology"/>
<evidence type="ECO:0000256" key="3">
    <source>
        <dbReference type="ARBA" id="ARBA00044493"/>
    </source>
</evidence>
<organism evidence="9 10">
    <name type="scientific">Syncephalis pseudoplumigaleata</name>
    <dbReference type="NCBI Taxonomy" id="1712513"/>
    <lineage>
        <taxon>Eukaryota</taxon>
        <taxon>Fungi</taxon>
        <taxon>Fungi incertae sedis</taxon>
        <taxon>Zoopagomycota</taxon>
        <taxon>Zoopagomycotina</taxon>
        <taxon>Zoopagomycetes</taxon>
        <taxon>Zoopagales</taxon>
        <taxon>Piptocephalidaceae</taxon>
        <taxon>Syncephalis</taxon>
    </lineage>
</organism>
<evidence type="ECO:0000256" key="4">
    <source>
        <dbReference type="ARBA" id="ARBA00044511"/>
    </source>
</evidence>
<feature type="repeat" description="PPR" evidence="5">
    <location>
        <begin position="285"/>
        <end position="319"/>
    </location>
</feature>
<dbReference type="OrthoDB" id="407658at2759"/>
<evidence type="ECO:0000256" key="2">
    <source>
        <dbReference type="ARBA" id="ARBA00022737"/>
    </source>
</evidence>
<feature type="repeat" description="PPR" evidence="5">
    <location>
        <begin position="213"/>
        <end position="247"/>
    </location>
</feature>
<accession>A0A4V1J2C0</accession>
<comment type="similarity">
    <text evidence="1">Belongs to the CCM1 family.</text>
</comment>
<feature type="region of interest" description="Disordered" evidence="6">
    <location>
        <begin position="62"/>
        <end position="86"/>
    </location>
</feature>
<dbReference type="EMBL" id="KZ989125">
    <property type="protein sequence ID" value="RKP28029.1"/>
    <property type="molecule type" value="Genomic_DNA"/>
</dbReference>
<evidence type="ECO:0000313" key="9">
    <source>
        <dbReference type="EMBL" id="RKP28029.1"/>
    </source>
</evidence>
<evidence type="ECO:0000259" key="8">
    <source>
        <dbReference type="Pfam" id="PF17177"/>
    </source>
</evidence>
<dbReference type="Pfam" id="PF01535">
    <property type="entry name" value="PPR"/>
    <property type="match status" value="1"/>
</dbReference>
<comment type="function">
    <text evidence="3">Regulates mitochondrial small subunit maturation by controlling 15S rRNA 5'-end processing. Localizes to the 5' precursor of the 15S rRNA in a position that is subsequently occupied by mS47 in the mature yeast mtSSU. Uses structure and sequence-specific RNA recognition, binding to a single-stranded region of the precursor and specifically recognizing bases -6 to -1. The exchange of Ccm1 for mS47 is coupled to the irreversible removal of precursor rRNA that is accompanied by conformational changes of the mitoribosomal proteins uS5m and mS26. These conformational changes signal completion of 5'-end rRNA processing through protection of the mature 5'-end of the 15S rRNA and stabilization of mS47. The removal of the 5' precursor together with the dissociation of Ccm1 may be catalyzed by the 5'-3' exoribonuclease Pet127. Involved in the specific removal of group I introns in mitochondrial encoded transcripts.</text>
</comment>
<feature type="signal peptide" evidence="7">
    <location>
        <begin position="1"/>
        <end position="19"/>
    </location>
</feature>
<feature type="region of interest" description="Disordered" evidence="6">
    <location>
        <begin position="776"/>
        <end position="835"/>
    </location>
</feature>
<comment type="subunit">
    <text evidence="4">Binds to mitochondrial small subunit 15S rRNA.</text>
</comment>
<dbReference type="AlphaFoldDB" id="A0A4V1J2C0"/>
<dbReference type="Pfam" id="PF13041">
    <property type="entry name" value="PPR_2"/>
    <property type="match status" value="3"/>
</dbReference>
<evidence type="ECO:0000256" key="7">
    <source>
        <dbReference type="SAM" id="SignalP"/>
    </source>
</evidence>
<dbReference type="PROSITE" id="PS51375">
    <property type="entry name" value="PPR"/>
    <property type="match status" value="7"/>
</dbReference>
<dbReference type="SUPFAM" id="SSF81901">
    <property type="entry name" value="HCP-like"/>
    <property type="match status" value="1"/>
</dbReference>
<dbReference type="Pfam" id="PF17177">
    <property type="entry name" value="PPR_long"/>
    <property type="match status" value="1"/>
</dbReference>
<name>A0A4V1J2C0_9FUNG</name>
<feature type="chain" id="PRO_5021035387" description="PROP1-like PPR domain-containing protein" evidence="7">
    <location>
        <begin position="20"/>
        <end position="835"/>
    </location>
</feature>
<reference evidence="10" key="1">
    <citation type="journal article" date="2018" name="Nat. Microbiol.">
        <title>Leveraging single-cell genomics to expand the fungal tree of life.</title>
        <authorList>
            <person name="Ahrendt S.R."/>
            <person name="Quandt C.A."/>
            <person name="Ciobanu D."/>
            <person name="Clum A."/>
            <person name="Salamov A."/>
            <person name="Andreopoulos B."/>
            <person name="Cheng J.F."/>
            <person name="Woyke T."/>
            <person name="Pelin A."/>
            <person name="Henrissat B."/>
            <person name="Reynolds N.K."/>
            <person name="Benny G.L."/>
            <person name="Smith M.E."/>
            <person name="James T.Y."/>
            <person name="Grigoriev I.V."/>
        </authorList>
    </citation>
    <scope>NUCLEOTIDE SEQUENCE [LARGE SCALE GENOMIC DNA]</scope>
    <source>
        <strain evidence="10">Benny S71-1</strain>
    </source>
</reference>
<dbReference type="InterPro" id="IPR002885">
    <property type="entry name" value="PPR_rpt"/>
</dbReference>
<feature type="repeat" description="PPR" evidence="5">
    <location>
        <begin position="578"/>
        <end position="612"/>
    </location>
</feature>
<feature type="repeat" description="PPR" evidence="5">
    <location>
        <begin position="248"/>
        <end position="284"/>
    </location>
</feature>
<dbReference type="InterPro" id="IPR011990">
    <property type="entry name" value="TPR-like_helical_dom_sf"/>
</dbReference>
<feature type="compositionally biased region" description="Basic residues" evidence="6">
    <location>
        <begin position="821"/>
        <end position="835"/>
    </location>
</feature>
<feature type="domain" description="PROP1-like PPR" evidence="8">
    <location>
        <begin position="592"/>
        <end position="738"/>
    </location>
</feature>
<gene>
    <name evidence="9" type="ORF">SYNPS1DRAFT_26372</name>
</gene>
<keyword evidence="10" id="KW-1185">Reference proteome</keyword>
<sequence>MHSLLLARAVILRRAVVSSRTTALACAQHASAPGGARLCTPRPAAVARPIALPLHYQQERYYASRDDKKKGGQFQKKRRSKGVAPLYPTPDSIPPWLAIPQDADIPIVATSSEATTTTTTNNDDETATATMTEAATASTASGDASMEAEQLLLSIPPNEAWFYYIDLPPITRHQLPTFTVNQFLARLKQDRHAETIQRMRQVVADAETGKHADISTYNTLLHSMMREGSIDEAQLLLARIHSAGIKWNTVTYNVLLYGYTRANRHRDAKACFEKLRAQEDGIYPDAYSYTTMISAYCRRGLIADAENLITEMQTDGFLVNAQLEEIMLRGYAIANRIKTALIVLKSLEQRAATEAKAAKAGELPEGTEPYRLTPGVYNAILGAQWRAHPESPRIMELYKRMRSHGVRPNPMTYAITELAPDEGFSMMRSHDWKPTTQELNAFLNDALKANNFTGAFNIIREAAKEPAIPLDAVSYAILIDAQVKAHQIDEAFDLFKDMCEGGIAPDTVVYTTLLDACARAGDYTRARTLFDAMLTADANVRPNVYSYNVILGMLARRGDMKEAQRLIDEMPEHGTLPDVRSYNTLLTIYTARKDINGAWRLYEKMREQSTTPDAKTFATLMNLSVTSNDLAFGERVLDAALAQLSPQHRRIIAPMAAQLMQLYLDTNQAARAQAIWQQLRERNITPNQHCIAAVLHACIEQGHLSTAHTIWQQLAEEQIELHDRALTAYANVLLVEERWDEMLEVFKQMESIPSDETLVPFLDKLREAGRVEEANELLRSSRRAPSNRADRTTTTMAEEDEDGDGEERTYGAGPRSSTRNDHKHRRRHNYRQHER</sequence>
<dbReference type="Gene3D" id="1.25.40.10">
    <property type="entry name" value="Tetratricopeptide repeat domain"/>
    <property type="match status" value="5"/>
</dbReference>
<dbReference type="PANTHER" id="PTHR47447:SF28">
    <property type="entry name" value="PENTACOTRIPEPTIDE-REPEAT REGION OF PRORP DOMAIN-CONTAINING PROTEIN"/>
    <property type="match status" value="1"/>
</dbReference>
<protein>
    <recommendedName>
        <fullName evidence="8">PROP1-like PPR domain-containing protein</fullName>
    </recommendedName>
</protein>
<dbReference type="PANTHER" id="PTHR47447">
    <property type="entry name" value="OS03G0856100 PROTEIN"/>
    <property type="match status" value="1"/>
</dbReference>
<evidence type="ECO:0000256" key="1">
    <source>
        <dbReference type="ARBA" id="ARBA00006192"/>
    </source>
</evidence>
<evidence type="ECO:0000256" key="6">
    <source>
        <dbReference type="SAM" id="MobiDB-lite"/>
    </source>
</evidence>
<evidence type="ECO:0000256" key="5">
    <source>
        <dbReference type="PROSITE-ProRule" id="PRU00708"/>
    </source>
</evidence>
<evidence type="ECO:0000313" key="10">
    <source>
        <dbReference type="Proteomes" id="UP000278143"/>
    </source>
</evidence>
<feature type="repeat" description="PPR" evidence="5">
    <location>
        <begin position="506"/>
        <end position="540"/>
    </location>
</feature>
<keyword evidence="7" id="KW-0732">Signal</keyword>
<feature type="repeat" description="PPR" evidence="5">
    <location>
        <begin position="471"/>
        <end position="505"/>
    </location>
</feature>
<dbReference type="InterPro" id="IPR033443">
    <property type="entry name" value="PROP1-like_PPR_dom"/>
</dbReference>
<dbReference type="NCBIfam" id="TIGR00756">
    <property type="entry name" value="PPR"/>
    <property type="match status" value="7"/>
</dbReference>
<feature type="repeat" description="PPR" evidence="5">
    <location>
        <begin position="543"/>
        <end position="577"/>
    </location>
</feature>